<dbReference type="AlphaFoldDB" id="A0ABD2MHZ6"/>
<evidence type="ECO:0000313" key="2">
    <source>
        <dbReference type="EMBL" id="KAL3266009.1"/>
    </source>
</evidence>
<reference evidence="2 3" key="1">
    <citation type="journal article" date="2021" name="BMC Biol.">
        <title>Horizontally acquired antibacterial genes associated with adaptive radiation of ladybird beetles.</title>
        <authorList>
            <person name="Li H.S."/>
            <person name="Tang X.F."/>
            <person name="Huang Y.H."/>
            <person name="Xu Z.Y."/>
            <person name="Chen M.L."/>
            <person name="Du X.Y."/>
            <person name="Qiu B.Y."/>
            <person name="Chen P.T."/>
            <person name="Zhang W."/>
            <person name="Slipinski A."/>
            <person name="Escalona H.E."/>
            <person name="Waterhouse R.M."/>
            <person name="Zwick A."/>
            <person name="Pang H."/>
        </authorList>
    </citation>
    <scope>NUCLEOTIDE SEQUENCE [LARGE SCALE GENOMIC DNA]</scope>
    <source>
        <strain evidence="2">SYSU2018</strain>
    </source>
</reference>
<keyword evidence="3" id="KW-1185">Reference proteome</keyword>
<feature type="compositionally biased region" description="Basic and acidic residues" evidence="1">
    <location>
        <begin position="117"/>
        <end position="134"/>
    </location>
</feature>
<sequence length="174" mass="19544">MVAGGPDVKPNSATKSCRKCGIIPKSCVKCILCGSLNHPGCIEKIKHIKLVDDEVICCKITEKKIDLDDLDNVEPTPKTEMDPATTSSQKHYKMQKRHNCNKEDRWSNVAKKSATQRHVDNNDIDQLVHDRESNGEVNDLGSGSQQENKTTTKESEKWSTVVRRKSGRKKKTNK</sequence>
<dbReference type="Proteomes" id="UP001516400">
    <property type="component" value="Unassembled WGS sequence"/>
</dbReference>
<name>A0ABD2MHZ6_9CUCU</name>
<protein>
    <submittedName>
        <fullName evidence="2">Uncharacterized protein</fullName>
    </submittedName>
</protein>
<feature type="compositionally biased region" description="Basic residues" evidence="1">
    <location>
        <begin position="162"/>
        <end position="174"/>
    </location>
</feature>
<feature type="region of interest" description="Disordered" evidence="1">
    <location>
        <begin position="70"/>
        <end position="174"/>
    </location>
</feature>
<feature type="compositionally biased region" description="Basic residues" evidence="1">
    <location>
        <begin position="90"/>
        <end position="99"/>
    </location>
</feature>
<evidence type="ECO:0000313" key="3">
    <source>
        <dbReference type="Proteomes" id="UP001516400"/>
    </source>
</evidence>
<proteinExistence type="predicted"/>
<comment type="caution">
    <text evidence="2">The sequence shown here is derived from an EMBL/GenBank/DDBJ whole genome shotgun (WGS) entry which is preliminary data.</text>
</comment>
<gene>
    <name evidence="2" type="ORF">HHI36_010198</name>
</gene>
<dbReference type="EMBL" id="JABFTP020000001">
    <property type="protein sequence ID" value="KAL3266009.1"/>
    <property type="molecule type" value="Genomic_DNA"/>
</dbReference>
<organism evidence="2 3">
    <name type="scientific">Cryptolaemus montrouzieri</name>
    <dbReference type="NCBI Taxonomy" id="559131"/>
    <lineage>
        <taxon>Eukaryota</taxon>
        <taxon>Metazoa</taxon>
        <taxon>Ecdysozoa</taxon>
        <taxon>Arthropoda</taxon>
        <taxon>Hexapoda</taxon>
        <taxon>Insecta</taxon>
        <taxon>Pterygota</taxon>
        <taxon>Neoptera</taxon>
        <taxon>Endopterygota</taxon>
        <taxon>Coleoptera</taxon>
        <taxon>Polyphaga</taxon>
        <taxon>Cucujiformia</taxon>
        <taxon>Coccinelloidea</taxon>
        <taxon>Coccinellidae</taxon>
        <taxon>Scymninae</taxon>
        <taxon>Scymnini</taxon>
        <taxon>Cryptolaemus</taxon>
    </lineage>
</organism>
<accession>A0ABD2MHZ6</accession>
<evidence type="ECO:0000256" key="1">
    <source>
        <dbReference type="SAM" id="MobiDB-lite"/>
    </source>
</evidence>